<evidence type="ECO:0000256" key="5">
    <source>
        <dbReference type="ARBA" id="ARBA00022801"/>
    </source>
</evidence>
<dbReference type="PANTHER" id="PTHR33992">
    <property type="entry name" value="RIBONUCLEASE P PROTEIN COMPONENT"/>
    <property type="match status" value="1"/>
</dbReference>
<comment type="catalytic activity">
    <reaction evidence="7">
        <text>Endonucleolytic cleavage of RNA, removing 5'-extranucleotides from tRNA precursor.</text>
        <dbReference type="EC" id="3.1.26.5"/>
    </reaction>
</comment>
<evidence type="ECO:0000256" key="8">
    <source>
        <dbReference type="NCBIfam" id="TIGR00188"/>
    </source>
</evidence>
<evidence type="ECO:0000313" key="10">
    <source>
        <dbReference type="Proteomes" id="UP000789845"/>
    </source>
</evidence>
<keyword evidence="6 7" id="KW-0694">RNA-binding</keyword>
<keyword evidence="10" id="KW-1185">Reference proteome</keyword>
<evidence type="ECO:0000256" key="3">
    <source>
        <dbReference type="ARBA" id="ARBA00022722"/>
    </source>
</evidence>
<gene>
    <name evidence="7 9" type="primary">rnpA</name>
    <name evidence="9" type="ORF">NEOCIP111885_02806</name>
</gene>
<dbReference type="Proteomes" id="UP000789845">
    <property type="component" value="Unassembled WGS sequence"/>
</dbReference>
<evidence type="ECO:0000256" key="6">
    <source>
        <dbReference type="ARBA" id="ARBA00022884"/>
    </source>
</evidence>
<dbReference type="InterPro" id="IPR000100">
    <property type="entry name" value="RNase_P"/>
</dbReference>
<evidence type="ECO:0000313" key="9">
    <source>
        <dbReference type="EMBL" id="CAG9609083.1"/>
    </source>
</evidence>
<dbReference type="GO" id="GO:0004526">
    <property type="term" value="F:ribonuclease P activity"/>
    <property type="evidence" value="ECO:0007669"/>
    <property type="project" value="UniProtKB-UniRule"/>
</dbReference>
<sequence length="129" mass="15164">MKKTFRIKKNAEFQEVFKKGKSVANRQFVVYSFKRTELENFKFGLSVSKKVGNSVTRNQIKRYLRQTLLELSDQIHKDVEFIIIARKPAATMNFAEIKSSMIHVLRLAMILEKNPRNLEKNRESDLKQS</sequence>
<comment type="subunit">
    <text evidence="7">Consists of a catalytic RNA component (M1 or rnpB) and a protein subunit.</text>
</comment>
<dbReference type="FunFam" id="3.30.230.10:FF:000021">
    <property type="entry name" value="Ribonuclease P protein component"/>
    <property type="match status" value="1"/>
</dbReference>
<evidence type="ECO:0000256" key="1">
    <source>
        <dbReference type="ARBA" id="ARBA00002663"/>
    </source>
</evidence>
<name>A0A9C7GBD6_9BACI</name>
<evidence type="ECO:0000256" key="7">
    <source>
        <dbReference type="HAMAP-Rule" id="MF_00227"/>
    </source>
</evidence>
<evidence type="ECO:0000256" key="4">
    <source>
        <dbReference type="ARBA" id="ARBA00022759"/>
    </source>
</evidence>
<dbReference type="GO" id="GO:0001682">
    <property type="term" value="P:tRNA 5'-leader removal"/>
    <property type="evidence" value="ECO:0007669"/>
    <property type="project" value="UniProtKB-UniRule"/>
</dbReference>
<dbReference type="HAMAP" id="MF_00227">
    <property type="entry name" value="RNase_P"/>
    <property type="match status" value="1"/>
</dbReference>
<protein>
    <recommendedName>
        <fullName evidence="7 8">Ribonuclease P protein component</fullName>
        <shortName evidence="7">RNase P protein</shortName>
        <shortName evidence="7">RNaseP protein</shortName>
        <ecNumber evidence="7 8">3.1.26.5</ecNumber>
    </recommendedName>
    <alternativeName>
        <fullName evidence="7">Protein C5</fullName>
    </alternativeName>
</protein>
<comment type="similarity">
    <text evidence="7">Belongs to the RnpA family.</text>
</comment>
<organism evidence="9 10">
    <name type="scientific">Pseudoneobacillus rhizosphaerae</name>
    <dbReference type="NCBI Taxonomy" id="2880968"/>
    <lineage>
        <taxon>Bacteria</taxon>
        <taxon>Bacillati</taxon>
        <taxon>Bacillota</taxon>
        <taxon>Bacilli</taxon>
        <taxon>Bacillales</taxon>
        <taxon>Bacillaceae</taxon>
        <taxon>Pseudoneobacillus</taxon>
    </lineage>
</organism>
<dbReference type="InterPro" id="IPR020568">
    <property type="entry name" value="Ribosomal_Su5_D2-typ_SF"/>
</dbReference>
<proteinExistence type="inferred from homology"/>
<dbReference type="RefSeq" id="WP_230497321.1">
    <property type="nucleotide sequence ID" value="NZ_CAKJTG010000015.1"/>
</dbReference>
<evidence type="ECO:0000256" key="2">
    <source>
        <dbReference type="ARBA" id="ARBA00022694"/>
    </source>
</evidence>
<dbReference type="GO" id="GO:0042781">
    <property type="term" value="F:3'-tRNA processing endoribonuclease activity"/>
    <property type="evidence" value="ECO:0007669"/>
    <property type="project" value="TreeGrafter"/>
</dbReference>
<keyword evidence="4 7" id="KW-0255">Endonuclease</keyword>
<keyword evidence="5 7" id="KW-0378">Hydrolase</keyword>
<dbReference type="NCBIfam" id="TIGR00188">
    <property type="entry name" value="rnpA"/>
    <property type="match status" value="1"/>
</dbReference>
<dbReference type="GO" id="GO:0000049">
    <property type="term" value="F:tRNA binding"/>
    <property type="evidence" value="ECO:0007669"/>
    <property type="project" value="UniProtKB-UniRule"/>
</dbReference>
<dbReference type="GO" id="GO:0030677">
    <property type="term" value="C:ribonuclease P complex"/>
    <property type="evidence" value="ECO:0007669"/>
    <property type="project" value="TreeGrafter"/>
</dbReference>
<keyword evidence="3 7" id="KW-0540">Nuclease</keyword>
<comment type="caution">
    <text evidence="9">The sequence shown here is derived from an EMBL/GenBank/DDBJ whole genome shotgun (WGS) entry which is preliminary data.</text>
</comment>
<dbReference type="AlphaFoldDB" id="A0A9C7GBD6"/>
<dbReference type="Gene3D" id="3.30.230.10">
    <property type="match status" value="1"/>
</dbReference>
<accession>A0A9C7GBD6</accession>
<dbReference type="PANTHER" id="PTHR33992:SF1">
    <property type="entry name" value="RIBONUCLEASE P PROTEIN COMPONENT"/>
    <property type="match status" value="1"/>
</dbReference>
<dbReference type="EC" id="3.1.26.5" evidence="7 8"/>
<dbReference type="Pfam" id="PF00825">
    <property type="entry name" value="Ribonuclease_P"/>
    <property type="match status" value="1"/>
</dbReference>
<reference evidence="9" key="1">
    <citation type="submission" date="2021-10" db="EMBL/GenBank/DDBJ databases">
        <authorList>
            <person name="Criscuolo A."/>
        </authorList>
    </citation>
    <scope>NUCLEOTIDE SEQUENCE</scope>
    <source>
        <strain evidence="9">CIP111885</strain>
    </source>
</reference>
<dbReference type="SUPFAM" id="SSF54211">
    <property type="entry name" value="Ribosomal protein S5 domain 2-like"/>
    <property type="match status" value="1"/>
</dbReference>
<dbReference type="EMBL" id="CAKJTG010000015">
    <property type="protein sequence ID" value="CAG9609083.1"/>
    <property type="molecule type" value="Genomic_DNA"/>
</dbReference>
<comment type="function">
    <text evidence="1 7">RNaseP catalyzes the removal of the 5'-leader sequence from pre-tRNA to produce the mature 5'-terminus. It can also cleave other RNA substrates such as 4.5S RNA. The protein component plays an auxiliary but essential role in vivo by binding to the 5'-leader sequence and broadening the substrate specificity of the ribozyme.</text>
</comment>
<dbReference type="InterPro" id="IPR014721">
    <property type="entry name" value="Ribsml_uS5_D2-typ_fold_subgr"/>
</dbReference>
<keyword evidence="2 7" id="KW-0819">tRNA processing</keyword>